<reference evidence="2 3" key="1">
    <citation type="submission" date="2019-12" db="EMBL/GenBank/DDBJ databases">
        <title>Full genome sequence of a Bacillus safensis strain isolated from commercially available natto in Indonesia.</title>
        <authorList>
            <person name="Yoshida M."/>
            <person name="Uomi M."/>
            <person name="Waturangi D."/>
            <person name="Ekaputri J.J."/>
            <person name="Setiamarga D.H.E."/>
        </authorList>
    </citation>
    <scope>NUCLEOTIDE SEQUENCE [LARGE SCALE GENOMIC DNA]</scope>
    <source>
        <strain evidence="2 3">IDN1</strain>
    </source>
</reference>
<dbReference type="EMBL" id="AP021906">
    <property type="protein sequence ID" value="BBP87628.1"/>
    <property type="molecule type" value="Genomic_DNA"/>
</dbReference>
<dbReference type="SUPFAM" id="SSF51395">
    <property type="entry name" value="FMN-linked oxidoreductases"/>
    <property type="match status" value="1"/>
</dbReference>
<dbReference type="GO" id="GO:0006537">
    <property type="term" value="P:glutamate biosynthetic process"/>
    <property type="evidence" value="ECO:0007669"/>
    <property type="project" value="InterPro"/>
</dbReference>
<organism evidence="2 3">
    <name type="scientific">Bacillus safensis</name>
    <dbReference type="NCBI Taxonomy" id="561879"/>
    <lineage>
        <taxon>Bacteria</taxon>
        <taxon>Bacillati</taxon>
        <taxon>Bacillota</taxon>
        <taxon>Bacilli</taxon>
        <taxon>Bacillales</taxon>
        <taxon>Bacillaceae</taxon>
        <taxon>Bacillus</taxon>
    </lineage>
</organism>
<dbReference type="InterPro" id="IPR002932">
    <property type="entry name" value="Glu_synthdom"/>
</dbReference>
<sequence>MKAGFLPITSKAAQILFLQIGPGLFGVRTEDGSFSFEEEFKKKSEHEEVKAFELKLAQGAKKHAAVILTAKR</sequence>
<dbReference type="GO" id="GO:0015930">
    <property type="term" value="F:glutamate synthase activity"/>
    <property type="evidence" value="ECO:0007669"/>
    <property type="project" value="InterPro"/>
</dbReference>
<feature type="domain" description="Glutamate synthase" evidence="1">
    <location>
        <begin position="11"/>
        <end position="63"/>
    </location>
</feature>
<evidence type="ECO:0000313" key="3">
    <source>
        <dbReference type="Proteomes" id="UP000464658"/>
    </source>
</evidence>
<dbReference type="Proteomes" id="UP000464658">
    <property type="component" value="Chromosome"/>
</dbReference>
<dbReference type="AlphaFoldDB" id="A0A5S9M4C5"/>
<evidence type="ECO:0000313" key="2">
    <source>
        <dbReference type="EMBL" id="BBP87628.1"/>
    </source>
</evidence>
<evidence type="ECO:0000259" key="1">
    <source>
        <dbReference type="Pfam" id="PF01645"/>
    </source>
</evidence>
<dbReference type="Pfam" id="PF01645">
    <property type="entry name" value="Glu_synthase"/>
    <property type="match status" value="1"/>
</dbReference>
<name>A0A5S9M4C5_BACIA</name>
<proteinExistence type="predicted"/>
<protein>
    <recommendedName>
        <fullName evidence="1">Glutamate synthase domain-containing protein</fullName>
    </recommendedName>
</protein>
<gene>
    <name evidence="2" type="ORF">BsIDN1_12460</name>
</gene>
<accession>A0A5S9M4C5</accession>